<evidence type="ECO:0000313" key="1">
    <source>
        <dbReference type="EMBL" id="KAJ8320479.1"/>
    </source>
</evidence>
<protein>
    <submittedName>
        <fullName evidence="1">Uncharacterized protein</fullName>
    </submittedName>
</protein>
<name>A0ABQ9FT91_TEGGR</name>
<keyword evidence="2" id="KW-1185">Reference proteome</keyword>
<accession>A0ABQ9FT91</accession>
<reference evidence="1 2" key="1">
    <citation type="submission" date="2022-12" db="EMBL/GenBank/DDBJ databases">
        <title>Chromosome-level genome of Tegillarca granosa.</title>
        <authorList>
            <person name="Kim J."/>
        </authorList>
    </citation>
    <scope>NUCLEOTIDE SEQUENCE [LARGE SCALE GENOMIC DNA]</scope>
    <source>
        <strain evidence="1">Teg-2019</strain>
        <tissue evidence="1">Adductor muscle</tissue>
    </source>
</reference>
<evidence type="ECO:0000313" key="2">
    <source>
        <dbReference type="Proteomes" id="UP001217089"/>
    </source>
</evidence>
<gene>
    <name evidence="1" type="ORF">KUTeg_002066</name>
</gene>
<dbReference type="Proteomes" id="UP001217089">
    <property type="component" value="Unassembled WGS sequence"/>
</dbReference>
<dbReference type="EMBL" id="JARBDR010000141">
    <property type="protein sequence ID" value="KAJ8320479.1"/>
    <property type="molecule type" value="Genomic_DNA"/>
</dbReference>
<sequence>MGTWENRKARGHGRIKELVSNVKVFYVDVQNVCTCESRILDKMLALLYTDFAFLFKENNFEKAIRKKKPTLNIHSNRFVKNLQNHLHDRRKLVKCFKIVISLYVLTDF</sequence>
<organism evidence="1 2">
    <name type="scientific">Tegillarca granosa</name>
    <name type="common">Malaysian cockle</name>
    <name type="synonym">Anadara granosa</name>
    <dbReference type="NCBI Taxonomy" id="220873"/>
    <lineage>
        <taxon>Eukaryota</taxon>
        <taxon>Metazoa</taxon>
        <taxon>Spiralia</taxon>
        <taxon>Lophotrochozoa</taxon>
        <taxon>Mollusca</taxon>
        <taxon>Bivalvia</taxon>
        <taxon>Autobranchia</taxon>
        <taxon>Pteriomorphia</taxon>
        <taxon>Arcoida</taxon>
        <taxon>Arcoidea</taxon>
        <taxon>Arcidae</taxon>
        <taxon>Tegillarca</taxon>
    </lineage>
</organism>
<comment type="caution">
    <text evidence="1">The sequence shown here is derived from an EMBL/GenBank/DDBJ whole genome shotgun (WGS) entry which is preliminary data.</text>
</comment>
<proteinExistence type="predicted"/>